<dbReference type="EMBL" id="JANRMI010000001">
    <property type="protein sequence ID" value="MDG0815486.1"/>
    <property type="molecule type" value="Genomic_DNA"/>
</dbReference>
<keyword evidence="3" id="KW-1185">Reference proteome</keyword>
<feature type="chain" id="PRO_5046193497" description="Outer membrane beta-barrel domain-containing protein" evidence="1">
    <location>
        <begin position="22"/>
        <end position="244"/>
    </location>
</feature>
<comment type="caution">
    <text evidence="2">The sequence shown here is derived from an EMBL/GenBank/DDBJ whole genome shotgun (WGS) entry which is preliminary data.</text>
</comment>
<feature type="signal peptide" evidence="1">
    <location>
        <begin position="1"/>
        <end position="21"/>
    </location>
</feature>
<proteinExistence type="predicted"/>
<evidence type="ECO:0000313" key="2">
    <source>
        <dbReference type="EMBL" id="MDG0815486.1"/>
    </source>
</evidence>
<accession>A0ABT6DF64</accession>
<dbReference type="Proteomes" id="UP001152321">
    <property type="component" value="Unassembled WGS sequence"/>
</dbReference>
<gene>
    <name evidence="2" type="ORF">NWE73_03865</name>
</gene>
<evidence type="ECO:0000313" key="3">
    <source>
        <dbReference type="Proteomes" id="UP001152321"/>
    </source>
</evidence>
<evidence type="ECO:0008006" key="4">
    <source>
        <dbReference type="Google" id="ProtNLM"/>
    </source>
</evidence>
<organism evidence="2 3">
    <name type="scientific">Bdellovibrio svalbardensis</name>
    <dbReference type="NCBI Taxonomy" id="2972972"/>
    <lineage>
        <taxon>Bacteria</taxon>
        <taxon>Pseudomonadati</taxon>
        <taxon>Bdellovibrionota</taxon>
        <taxon>Bdellovibrionia</taxon>
        <taxon>Bdellovibrionales</taxon>
        <taxon>Pseudobdellovibrionaceae</taxon>
        <taxon>Bdellovibrio</taxon>
    </lineage>
</organism>
<keyword evidence="1" id="KW-0732">Signal</keyword>
<dbReference type="RefSeq" id="WP_277576961.1">
    <property type="nucleotide sequence ID" value="NZ_JANRMI010000001.1"/>
</dbReference>
<evidence type="ECO:0000256" key="1">
    <source>
        <dbReference type="SAM" id="SignalP"/>
    </source>
</evidence>
<sequence>MKLCRLLLFIGLSLSVVLAEAAADLPKNLTTSDQIRALEILGLGTSSKVLDNPYPLGGYTGFEVGLTSEFIPMEDLSKLGSKTSDSGEFNYYTLTLGKGLYYNVDTLFYFTPAIQTQKVQSFGGQVRWGFYEASFFPISFSAMAYAGGANFSNLINVTTLGFDLIATVAIDNVALYFGEGRINAQGTFIGGADGITATKETEKQYVTEAHTLAGLNVNIAKFFVALEIDRYVDSVYSGKLGFRF</sequence>
<name>A0ABT6DF64_9BACT</name>
<reference evidence="2" key="1">
    <citation type="submission" date="2022-08" db="EMBL/GenBank/DDBJ databases">
        <title>Novel Bdellovibrio Species Isolated from Svalbard: Designation Bdellovibrio svalbardensis.</title>
        <authorList>
            <person name="Mitchell R.J."/>
            <person name="Choi S.Y."/>
        </authorList>
    </citation>
    <scope>NUCLEOTIDE SEQUENCE</scope>
    <source>
        <strain evidence="2">PAP01</strain>
    </source>
</reference>
<protein>
    <recommendedName>
        <fullName evidence="4">Outer membrane beta-barrel domain-containing protein</fullName>
    </recommendedName>
</protein>